<comment type="caution">
    <text evidence="2">The sequence shown here is derived from an EMBL/GenBank/DDBJ whole genome shotgun (WGS) entry which is preliminary data.</text>
</comment>
<dbReference type="InterPro" id="IPR000884">
    <property type="entry name" value="TSP1_rpt"/>
</dbReference>
<dbReference type="Gene3D" id="2.20.100.10">
    <property type="entry name" value="Thrombospondin type-1 (TSP1) repeat"/>
    <property type="match status" value="1"/>
</dbReference>
<organism evidence="2 3">
    <name type="scientific">Merluccius polli</name>
    <name type="common">Benguela hake</name>
    <name type="synonym">Merluccius cadenati</name>
    <dbReference type="NCBI Taxonomy" id="89951"/>
    <lineage>
        <taxon>Eukaryota</taxon>
        <taxon>Metazoa</taxon>
        <taxon>Chordata</taxon>
        <taxon>Craniata</taxon>
        <taxon>Vertebrata</taxon>
        <taxon>Euteleostomi</taxon>
        <taxon>Actinopterygii</taxon>
        <taxon>Neopterygii</taxon>
        <taxon>Teleostei</taxon>
        <taxon>Neoteleostei</taxon>
        <taxon>Acanthomorphata</taxon>
        <taxon>Zeiogadaria</taxon>
        <taxon>Gadariae</taxon>
        <taxon>Gadiformes</taxon>
        <taxon>Gadoidei</taxon>
        <taxon>Merlucciidae</taxon>
        <taxon>Merluccius</taxon>
    </lineage>
</organism>
<dbReference type="Pfam" id="PF19030">
    <property type="entry name" value="TSP1_ADAMTS"/>
    <property type="match status" value="1"/>
</dbReference>
<dbReference type="PROSITE" id="PS50092">
    <property type="entry name" value="TSP1"/>
    <property type="match status" value="1"/>
</dbReference>
<proteinExistence type="predicted"/>
<keyword evidence="1" id="KW-1133">Transmembrane helix</keyword>
<name>A0AA47MBB9_MERPO</name>
<sequence length="165" mass="18234">MPLSFNSSSQGNQNKRATNIIIIIIIIIIIKMCSALCGSGVQHRLIKCVDTKAEVQDEVEQARCDLQPRPDSTKKCNLNECESAPSGSQTAGPSLVDLAPPLQCSLDAALLFQEKRDPDILTLPWFTATGVTAWTTSASWTNVQQHNWNCRVWNLPDFKSLPNRP</sequence>
<feature type="transmembrane region" description="Helical" evidence="1">
    <location>
        <begin position="20"/>
        <end position="37"/>
    </location>
</feature>
<evidence type="ECO:0000256" key="1">
    <source>
        <dbReference type="SAM" id="Phobius"/>
    </source>
</evidence>
<dbReference type="AlphaFoldDB" id="A0AA47MBB9"/>
<keyword evidence="1" id="KW-0472">Membrane</keyword>
<accession>A0AA47MBB9</accession>
<dbReference type="EMBL" id="JAOPHQ010005120">
    <property type="protein sequence ID" value="KAK0136946.1"/>
    <property type="molecule type" value="Genomic_DNA"/>
</dbReference>
<gene>
    <name evidence="2" type="primary">ADAMTS12</name>
    <name evidence="2" type="ORF">N1851_026879</name>
</gene>
<evidence type="ECO:0000313" key="2">
    <source>
        <dbReference type="EMBL" id="KAK0136946.1"/>
    </source>
</evidence>
<dbReference type="InterPro" id="IPR036383">
    <property type="entry name" value="TSP1_rpt_sf"/>
</dbReference>
<dbReference type="SUPFAM" id="SSF82895">
    <property type="entry name" value="TSP-1 type 1 repeat"/>
    <property type="match status" value="1"/>
</dbReference>
<keyword evidence="1" id="KW-0812">Transmembrane</keyword>
<evidence type="ECO:0000313" key="3">
    <source>
        <dbReference type="Proteomes" id="UP001174136"/>
    </source>
</evidence>
<protein>
    <submittedName>
        <fullName evidence="2">A disintegrin and metalloproteinase with thrombospondin motifs 12</fullName>
    </submittedName>
</protein>
<reference evidence="2" key="1">
    <citation type="journal article" date="2023" name="Front. Mar. Sci.">
        <title>A new Merluccius polli reference genome to investigate the effects of global change in West African waters.</title>
        <authorList>
            <person name="Mateo J.L."/>
            <person name="Blanco-Fernandez C."/>
            <person name="Garcia-Vazquez E."/>
            <person name="Machado-Schiaffino G."/>
        </authorList>
    </citation>
    <scope>NUCLEOTIDE SEQUENCE</scope>
    <source>
        <strain evidence="2">C29</strain>
        <tissue evidence="2">Fin</tissue>
    </source>
</reference>
<dbReference type="Proteomes" id="UP001174136">
    <property type="component" value="Unassembled WGS sequence"/>
</dbReference>
<keyword evidence="3" id="KW-1185">Reference proteome</keyword>